<protein>
    <submittedName>
        <fullName evidence="2">Uncharacterized protein</fullName>
    </submittedName>
</protein>
<proteinExistence type="predicted"/>
<dbReference type="AlphaFoldDB" id="A0A0C3H5B6"/>
<accession>A0A0C3H5B6</accession>
<feature type="region of interest" description="Disordered" evidence="1">
    <location>
        <begin position="483"/>
        <end position="520"/>
    </location>
</feature>
<dbReference type="InParanoid" id="A0A0C3H5B6"/>
<evidence type="ECO:0000256" key="1">
    <source>
        <dbReference type="SAM" id="MobiDB-lite"/>
    </source>
</evidence>
<feature type="compositionally biased region" description="Basic and acidic residues" evidence="1">
    <location>
        <begin position="40"/>
        <end position="49"/>
    </location>
</feature>
<sequence>MSFESWIFCILKIRTHTMIKEFHRNSETLVSPSSPSHLETSSHSKKDLRSSGLRTSPRRFPPEPSTHELVTPGTVTSDPLALQIPPLQQPDATESGTAMRTPALGDLQGHVNEDNWDLQNLLIIDFIFDWARDVYRPTIISQLRTLSGHQEDTLSALADNDIGSLAGDEWRTEEMEKWRGSIQYPVQTNTEDDCFLNSIPKGRTPKVLVTKAESSLSQNHVLVSEDVLSTMEEIWTHKTRWQETHGISEAEKLFATIIYHTEISSTWEPRRCISCAVFDREALDELQSFTKRMGRRLLNAKEFSRQNAVNLLHGLQRLNIEASLAAAIACRRQHLREIAGTPSSKQCPTFEFVDTHSVDTCQPAVLTEQDTTATLTVSSYFLDSTPSKNETYILVHQNRGDRRWISNCLCLYQIKPTEAPPSKKELAKALWRACKDNIVHSLGGYNNWKAQQKLKPATLGEPQKVWNIAGKWLEELQPLLRETDNIEASGPAIRPEDTLEGGDRHSSNPVNPKTSSSSFQAFPAISTSGDAVKQTNIALPDSAVSQTPSSGLEEGDDAELTATLHKSVLTYFAEKGAENSHNASEEPTVQGIQENVSSNVGQLALAISGKTQPEQNPHTEPEHVLTAAKTDPQAKVDEQDQASRTLPSPSSSLSWRYGAPSPVDSEVTTSPLSVAAPYTSPYLLNAWPGSSKRPLELEDDGNLAPVHEKKARSH</sequence>
<reference evidence="3" key="2">
    <citation type="submission" date="2015-01" db="EMBL/GenBank/DDBJ databases">
        <title>Evolutionary Origins and Diversification of the Mycorrhizal Mutualists.</title>
        <authorList>
            <consortium name="DOE Joint Genome Institute"/>
            <consortium name="Mycorrhizal Genomics Consortium"/>
            <person name="Kohler A."/>
            <person name="Kuo A."/>
            <person name="Nagy L.G."/>
            <person name="Floudas D."/>
            <person name="Copeland A."/>
            <person name="Barry K.W."/>
            <person name="Cichocki N."/>
            <person name="Veneault-Fourrey C."/>
            <person name="LaButti K."/>
            <person name="Lindquist E.A."/>
            <person name="Lipzen A."/>
            <person name="Lundell T."/>
            <person name="Morin E."/>
            <person name="Murat C."/>
            <person name="Riley R."/>
            <person name="Ohm R."/>
            <person name="Sun H."/>
            <person name="Tunlid A."/>
            <person name="Henrissat B."/>
            <person name="Grigoriev I.V."/>
            <person name="Hibbett D.S."/>
            <person name="Martin F."/>
        </authorList>
    </citation>
    <scope>NUCLEOTIDE SEQUENCE [LARGE SCALE GENOMIC DNA]</scope>
    <source>
        <strain evidence="3">Zn</strain>
    </source>
</reference>
<dbReference type="OrthoDB" id="3538597at2759"/>
<dbReference type="EMBL" id="KN832881">
    <property type="protein sequence ID" value="KIM97616.1"/>
    <property type="molecule type" value="Genomic_DNA"/>
</dbReference>
<name>A0A0C3H5B6_OIDMZ</name>
<evidence type="ECO:0000313" key="2">
    <source>
        <dbReference type="EMBL" id="KIM97616.1"/>
    </source>
</evidence>
<gene>
    <name evidence="2" type="ORF">OIDMADRAFT_147165</name>
</gene>
<dbReference type="HOGENOM" id="CLU_386882_0_0_1"/>
<organism evidence="2 3">
    <name type="scientific">Oidiodendron maius (strain Zn)</name>
    <dbReference type="NCBI Taxonomy" id="913774"/>
    <lineage>
        <taxon>Eukaryota</taxon>
        <taxon>Fungi</taxon>
        <taxon>Dikarya</taxon>
        <taxon>Ascomycota</taxon>
        <taxon>Pezizomycotina</taxon>
        <taxon>Leotiomycetes</taxon>
        <taxon>Leotiomycetes incertae sedis</taxon>
        <taxon>Myxotrichaceae</taxon>
        <taxon>Oidiodendron</taxon>
    </lineage>
</organism>
<keyword evidence="3" id="KW-1185">Reference proteome</keyword>
<feature type="region of interest" description="Disordered" evidence="1">
    <location>
        <begin position="26"/>
        <end position="81"/>
    </location>
</feature>
<evidence type="ECO:0000313" key="3">
    <source>
        <dbReference type="Proteomes" id="UP000054321"/>
    </source>
</evidence>
<reference evidence="2 3" key="1">
    <citation type="submission" date="2014-04" db="EMBL/GenBank/DDBJ databases">
        <authorList>
            <consortium name="DOE Joint Genome Institute"/>
            <person name="Kuo A."/>
            <person name="Martino E."/>
            <person name="Perotto S."/>
            <person name="Kohler A."/>
            <person name="Nagy L.G."/>
            <person name="Floudas D."/>
            <person name="Copeland A."/>
            <person name="Barry K.W."/>
            <person name="Cichocki N."/>
            <person name="Veneault-Fourrey C."/>
            <person name="LaButti K."/>
            <person name="Lindquist E.A."/>
            <person name="Lipzen A."/>
            <person name="Lundell T."/>
            <person name="Morin E."/>
            <person name="Murat C."/>
            <person name="Sun H."/>
            <person name="Tunlid A."/>
            <person name="Henrissat B."/>
            <person name="Grigoriev I.V."/>
            <person name="Hibbett D.S."/>
            <person name="Martin F."/>
            <person name="Nordberg H.P."/>
            <person name="Cantor M.N."/>
            <person name="Hua S.X."/>
        </authorList>
    </citation>
    <scope>NUCLEOTIDE SEQUENCE [LARGE SCALE GENOMIC DNA]</scope>
    <source>
        <strain evidence="2 3">Zn</strain>
    </source>
</reference>
<feature type="region of interest" description="Disordered" evidence="1">
    <location>
        <begin position="629"/>
        <end position="714"/>
    </location>
</feature>
<dbReference type="Proteomes" id="UP000054321">
    <property type="component" value="Unassembled WGS sequence"/>
</dbReference>
<feature type="compositionally biased region" description="Polar residues" evidence="1">
    <location>
        <begin position="507"/>
        <end position="520"/>
    </location>
</feature>
<feature type="compositionally biased region" description="Basic and acidic residues" evidence="1">
    <location>
        <begin position="494"/>
        <end position="506"/>
    </location>
</feature>